<evidence type="ECO:0000256" key="6">
    <source>
        <dbReference type="SAM" id="SignalP"/>
    </source>
</evidence>
<dbReference type="SUPFAM" id="SSF50494">
    <property type="entry name" value="Trypsin-like serine proteases"/>
    <property type="match status" value="1"/>
</dbReference>
<dbReference type="InterPro" id="IPR009003">
    <property type="entry name" value="Peptidase_S1_PA"/>
</dbReference>
<sequence>MKVIVLSLFFAVVSASAANFEGRIYNGVKTVNGEFPYVLSVAFFGSHVCAATSLTNTWVLTAAQCIFPGLPSSIGLYGGSVDLNPNAGYFINAVRLLTHPEYESGINPYEYDAGVPFCTSNEGGMCVHKEMEELIVRHTESI</sequence>
<dbReference type="Pfam" id="PF00089">
    <property type="entry name" value="Trypsin"/>
    <property type="match status" value="1"/>
</dbReference>
<comment type="similarity">
    <text evidence="5">Belongs to the peptidase S1 family. CLIP subfamily.</text>
</comment>
<evidence type="ECO:0000256" key="5">
    <source>
        <dbReference type="ARBA" id="ARBA00024195"/>
    </source>
</evidence>
<proteinExistence type="inferred from homology"/>
<dbReference type="PANTHER" id="PTHR24276">
    <property type="entry name" value="POLYSERASE-RELATED"/>
    <property type="match status" value="1"/>
</dbReference>
<dbReference type="VEuPathDB" id="VectorBase:LLOJ007510"/>
<reference evidence="8" key="1">
    <citation type="submission" date="2020-05" db="UniProtKB">
        <authorList>
            <consortium name="EnsemblMetazoa"/>
        </authorList>
    </citation>
    <scope>IDENTIFICATION</scope>
    <source>
        <strain evidence="8">Jacobina</strain>
    </source>
</reference>
<name>A0A1B0CRL2_LUTLO</name>
<dbReference type="Gene3D" id="2.40.10.10">
    <property type="entry name" value="Trypsin-like serine proteases"/>
    <property type="match status" value="1"/>
</dbReference>
<dbReference type="InterPro" id="IPR043504">
    <property type="entry name" value="Peptidase_S1_PA_chymotrypsin"/>
</dbReference>
<keyword evidence="9" id="KW-1185">Reference proteome</keyword>
<feature type="domain" description="Peptidase S1" evidence="7">
    <location>
        <begin position="24"/>
        <end position="106"/>
    </location>
</feature>
<evidence type="ECO:0000313" key="8">
    <source>
        <dbReference type="EnsemblMetazoa" id="LLOJ007510-PA"/>
    </source>
</evidence>
<keyword evidence="2" id="KW-0378">Hydrolase</keyword>
<evidence type="ECO:0000256" key="1">
    <source>
        <dbReference type="ARBA" id="ARBA00022670"/>
    </source>
</evidence>
<dbReference type="EnsemblMetazoa" id="LLOJ007510-RA">
    <property type="protein sequence ID" value="LLOJ007510-PA"/>
    <property type="gene ID" value="LLOJ007510"/>
</dbReference>
<feature type="chain" id="PRO_5008406063" description="Peptidase S1 domain-containing protein" evidence="6">
    <location>
        <begin position="18"/>
        <end position="142"/>
    </location>
</feature>
<dbReference type="InterPro" id="IPR001254">
    <property type="entry name" value="Trypsin_dom"/>
</dbReference>
<protein>
    <recommendedName>
        <fullName evidence="7">Peptidase S1 domain-containing protein</fullName>
    </recommendedName>
</protein>
<dbReference type="GO" id="GO:0004252">
    <property type="term" value="F:serine-type endopeptidase activity"/>
    <property type="evidence" value="ECO:0007669"/>
    <property type="project" value="InterPro"/>
</dbReference>
<keyword evidence="3" id="KW-0720">Serine protease</keyword>
<dbReference type="VEuPathDB" id="VectorBase:LLONM1_000262"/>
<keyword evidence="6" id="KW-0732">Signal</keyword>
<keyword evidence="1" id="KW-0645">Protease</keyword>
<evidence type="ECO:0000256" key="4">
    <source>
        <dbReference type="ARBA" id="ARBA00023157"/>
    </source>
</evidence>
<evidence type="ECO:0000256" key="2">
    <source>
        <dbReference type="ARBA" id="ARBA00022801"/>
    </source>
</evidence>
<dbReference type="GO" id="GO:0006508">
    <property type="term" value="P:proteolysis"/>
    <property type="evidence" value="ECO:0007669"/>
    <property type="project" value="UniProtKB-KW"/>
</dbReference>
<dbReference type="EMBL" id="AJWK01024922">
    <property type="status" value="NOT_ANNOTATED_CDS"/>
    <property type="molecule type" value="Genomic_DNA"/>
</dbReference>
<dbReference type="PANTHER" id="PTHR24276:SF98">
    <property type="entry name" value="FI18310P1-RELATED"/>
    <property type="match status" value="1"/>
</dbReference>
<organism evidence="8 9">
    <name type="scientific">Lutzomyia longipalpis</name>
    <name type="common">Sand fly</name>
    <dbReference type="NCBI Taxonomy" id="7200"/>
    <lineage>
        <taxon>Eukaryota</taxon>
        <taxon>Metazoa</taxon>
        <taxon>Ecdysozoa</taxon>
        <taxon>Arthropoda</taxon>
        <taxon>Hexapoda</taxon>
        <taxon>Insecta</taxon>
        <taxon>Pterygota</taxon>
        <taxon>Neoptera</taxon>
        <taxon>Endopterygota</taxon>
        <taxon>Diptera</taxon>
        <taxon>Nematocera</taxon>
        <taxon>Psychodoidea</taxon>
        <taxon>Psychodidae</taxon>
        <taxon>Lutzomyia</taxon>
        <taxon>Lutzomyia</taxon>
    </lineage>
</organism>
<accession>A0A1B0CRL2</accession>
<evidence type="ECO:0000259" key="7">
    <source>
        <dbReference type="Pfam" id="PF00089"/>
    </source>
</evidence>
<dbReference type="AlphaFoldDB" id="A0A1B0CRL2"/>
<evidence type="ECO:0000256" key="3">
    <source>
        <dbReference type="ARBA" id="ARBA00022825"/>
    </source>
</evidence>
<evidence type="ECO:0000313" key="9">
    <source>
        <dbReference type="Proteomes" id="UP000092461"/>
    </source>
</evidence>
<dbReference type="Proteomes" id="UP000092461">
    <property type="component" value="Unassembled WGS sequence"/>
</dbReference>
<dbReference type="InterPro" id="IPR050430">
    <property type="entry name" value="Peptidase_S1"/>
</dbReference>
<feature type="signal peptide" evidence="6">
    <location>
        <begin position="1"/>
        <end position="17"/>
    </location>
</feature>
<keyword evidence="4" id="KW-1015">Disulfide bond</keyword>